<dbReference type="EMBL" id="JBDIME010000004">
    <property type="protein sequence ID" value="MEN2789294.1"/>
    <property type="molecule type" value="Genomic_DNA"/>
</dbReference>
<dbReference type="PROSITE" id="PS50110">
    <property type="entry name" value="RESPONSE_REGULATORY"/>
    <property type="match status" value="1"/>
</dbReference>
<dbReference type="NCBIfam" id="TIGR00254">
    <property type="entry name" value="GGDEF"/>
    <property type="match status" value="1"/>
</dbReference>
<dbReference type="Pfam" id="PF00990">
    <property type="entry name" value="GGDEF"/>
    <property type="match status" value="1"/>
</dbReference>
<dbReference type="SMART" id="SM00267">
    <property type="entry name" value="GGDEF"/>
    <property type="match status" value="1"/>
</dbReference>
<evidence type="ECO:0000313" key="7">
    <source>
        <dbReference type="Proteomes" id="UP001419910"/>
    </source>
</evidence>
<dbReference type="Gene3D" id="3.20.20.450">
    <property type="entry name" value="EAL domain"/>
    <property type="match status" value="1"/>
</dbReference>
<dbReference type="SUPFAM" id="SSF52172">
    <property type="entry name" value="CheY-like"/>
    <property type="match status" value="1"/>
</dbReference>
<protein>
    <submittedName>
        <fullName evidence="6">EAL domain-containing protein</fullName>
    </submittedName>
</protein>
<evidence type="ECO:0000259" key="2">
    <source>
        <dbReference type="PROSITE" id="PS50110"/>
    </source>
</evidence>
<dbReference type="InterPro" id="IPR000014">
    <property type="entry name" value="PAS"/>
</dbReference>
<dbReference type="InterPro" id="IPR043128">
    <property type="entry name" value="Rev_trsase/Diguanyl_cyclase"/>
</dbReference>
<evidence type="ECO:0000313" key="6">
    <source>
        <dbReference type="EMBL" id="MEN2789294.1"/>
    </source>
</evidence>
<dbReference type="CDD" id="cd01948">
    <property type="entry name" value="EAL"/>
    <property type="match status" value="1"/>
</dbReference>
<dbReference type="SMART" id="SM00448">
    <property type="entry name" value="REC"/>
    <property type="match status" value="1"/>
</dbReference>
<dbReference type="Proteomes" id="UP001419910">
    <property type="component" value="Unassembled WGS sequence"/>
</dbReference>
<accession>A0ABU9Y0I2</accession>
<dbReference type="Pfam" id="PF00072">
    <property type="entry name" value="Response_reg"/>
    <property type="match status" value="1"/>
</dbReference>
<dbReference type="PROSITE" id="PS50112">
    <property type="entry name" value="PAS"/>
    <property type="match status" value="1"/>
</dbReference>
<dbReference type="SMART" id="SM00052">
    <property type="entry name" value="EAL"/>
    <property type="match status" value="1"/>
</dbReference>
<feature type="modified residue" description="4-aspartylphosphate" evidence="1">
    <location>
        <position position="62"/>
    </location>
</feature>
<gene>
    <name evidence="6" type="ORF">ABC974_06640</name>
</gene>
<dbReference type="InterPro" id="IPR011006">
    <property type="entry name" value="CheY-like_superfamily"/>
</dbReference>
<comment type="caution">
    <text evidence="6">The sequence shown here is derived from an EMBL/GenBank/DDBJ whole genome shotgun (WGS) entry which is preliminary data.</text>
</comment>
<dbReference type="PROSITE" id="PS50883">
    <property type="entry name" value="EAL"/>
    <property type="match status" value="1"/>
</dbReference>
<feature type="domain" description="EAL" evidence="4">
    <location>
        <begin position="460"/>
        <end position="714"/>
    </location>
</feature>
<dbReference type="InterPro" id="IPR035965">
    <property type="entry name" value="PAS-like_dom_sf"/>
</dbReference>
<sequence length="734" mass="80739">MSKISVVDLLSRTVLIVDDNPVNLAVVVDHLEDHGFEVTVAQGGEEALKRAAFGQPDLILLDVMMPGIDGFETCRRLKADPATRDIPVIFMTALSDIDDKVAGFEAGGIDYVSKPFQIEELLARVRTHLALRAAQLRVVAQNQELREEIVARRGAETALRFSELRYRRLFETATDGILLLDSETGQVTDANPAITAMLGHGHAALIGHRLPELAPFRKVSTCKALVAEIKLLEHIRYDDWVIERGDGSSIEVEMIGTLYQAGGKGIIQCNIRDITDRREAEARIRYMALHDALTGLPNRIMLADRLAMAIAQARRCGKQVAVLMLDLDHFKHINDSLGHHVGDQLLEAVAVRLRQCLRETDTAARVGGDEFVITLSDVTGGEDASVVARKIQAALVEPFPIDQHRLHIGGSIGVSLFPADGEDAGALLRAADTAMYDAKENGRGGHRFFTPALNEAAQRRHILVNDVHQACARGEFTLHYQPQLALASGQITAVEALIRWNHPVHGQISPTLFVPLLEELGLMVDVGEWVLMSACRQNAAWQAKGLPPVRMAVNLSAQQFYRGDIVETIRRALDEAGLEAKWLELELTESLTLDDTETTIQTMRRLKALGVSLSLDDFGTGWSSLAYVRRFPLDRIKIDRSFMRDVITHPNAAAVVQSILHLAQSLDLGCIAEGVETTAQLDYLERQHCEEIQGFLLSEPLPADAVADMLGTRHSLGALRDIMATAPRSVRAVK</sequence>
<dbReference type="InterPro" id="IPR001633">
    <property type="entry name" value="EAL_dom"/>
</dbReference>
<evidence type="ECO:0000256" key="1">
    <source>
        <dbReference type="PROSITE-ProRule" id="PRU00169"/>
    </source>
</evidence>
<dbReference type="CDD" id="cd19920">
    <property type="entry name" value="REC_PA4781-like"/>
    <property type="match status" value="1"/>
</dbReference>
<dbReference type="Pfam" id="PF00563">
    <property type="entry name" value="EAL"/>
    <property type="match status" value="1"/>
</dbReference>
<feature type="domain" description="PAS" evidence="3">
    <location>
        <begin position="162"/>
        <end position="207"/>
    </location>
</feature>
<organism evidence="6 7">
    <name type="scientific">Sphingomonas oligophenolica</name>
    <dbReference type="NCBI Taxonomy" id="301154"/>
    <lineage>
        <taxon>Bacteria</taxon>
        <taxon>Pseudomonadati</taxon>
        <taxon>Pseudomonadota</taxon>
        <taxon>Alphaproteobacteria</taxon>
        <taxon>Sphingomonadales</taxon>
        <taxon>Sphingomonadaceae</taxon>
        <taxon>Sphingomonas</taxon>
    </lineage>
</organism>
<dbReference type="Gene3D" id="3.30.70.270">
    <property type="match status" value="1"/>
</dbReference>
<dbReference type="Gene3D" id="3.30.450.20">
    <property type="entry name" value="PAS domain"/>
    <property type="match status" value="1"/>
</dbReference>
<proteinExistence type="predicted"/>
<evidence type="ECO:0000259" key="3">
    <source>
        <dbReference type="PROSITE" id="PS50112"/>
    </source>
</evidence>
<dbReference type="CDD" id="cd01949">
    <property type="entry name" value="GGDEF"/>
    <property type="match status" value="1"/>
</dbReference>
<dbReference type="PANTHER" id="PTHR44757:SF2">
    <property type="entry name" value="BIOFILM ARCHITECTURE MAINTENANCE PROTEIN MBAA"/>
    <property type="match status" value="1"/>
</dbReference>
<dbReference type="RefSeq" id="WP_343887405.1">
    <property type="nucleotide sequence ID" value="NZ_BAAAEH010000002.1"/>
</dbReference>
<dbReference type="InterPro" id="IPR000160">
    <property type="entry name" value="GGDEF_dom"/>
</dbReference>
<keyword evidence="7" id="KW-1185">Reference proteome</keyword>
<dbReference type="SUPFAM" id="SSF141868">
    <property type="entry name" value="EAL domain-like"/>
    <property type="match status" value="1"/>
</dbReference>
<feature type="domain" description="GGDEF" evidence="5">
    <location>
        <begin position="318"/>
        <end position="451"/>
    </location>
</feature>
<dbReference type="InterPro" id="IPR029787">
    <property type="entry name" value="Nucleotide_cyclase"/>
</dbReference>
<dbReference type="Gene3D" id="3.40.50.2300">
    <property type="match status" value="1"/>
</dbReference>
<dbReference type="PANTHER" id="PTHR44757">
    <property type="entry name" value="DIGUANYLATE CYCLASE DGCP"/>
    <property type="match status" value="1"/>
</dbReference>
<evidence type="ECO:0000259" key="4">
    <source>
        <dbReference type="PROSITE" id="PS50883"/>
    </source>
</evidence>
<dbReference type="SUPFAM" id="SSF55785">
    <property type="entry name" value="PYP-like sensor domain (PAS domain)"/>
    <property type="match status" value="1"/>
</dbReference>
<dbReference type="InterPro" id="IPR035919">
    <property type="entry name" value="EAL_sf"/>
</dbReference>
<reference evidence="6 7" key="1">
    <citation type="submission" date="2024-05" db="EMBL/GenBank/DDBJ databases">
        <authorList>
            <person name="Liu Q."/>
            <person name="Xin Y.-H."/>
        </authorList>
    </citation>
    <scope>NUCLEOTIDE SEQUENCE [LARGE SCALE GENOMIC DNA]</scope>
    <source>
        <strain evidence="6 7">CGMCC 1.10181</strain>
    </source>
</reference>
<keyword evidence="1" id="KW-0597">Phosphoprotein</keyword>
<name>A0ABU9Y0I2_9SPHN</name>
<dbReference type="NCBIfam" id="TIGR00229">
    <property type="entry name" value="sensory_box"/>
    <property type="match status" value="1"/>
</dbReference>
<dbReference type="SMART" id="SM00091">
    <property type="entry name" value="PAS"/>
    <property type="match status" value="1"/>
</dbReference>
<dbReference type="Pfam" id="PF13426">
    <property type="entry name" value="PAS_9"/>
    <property type="match status" value="1"/>
</dbReference>
<dbReference type="PROSITE" id="PS50887">
    <property type="entry name" value="GGDEF"/>
    <property type="match status" value="1"/>
</dbReference>
<evidence type="ECO:0000259" key="5">
    <source>
        <dbReference type="PROSITE" id="PS50887"/>
    </source>
</evidence>
<feature type="domain" description="Response regulatory" evidence="2">
    <location>
        <begin position="13"/>
        <end position="129"/>
    </location>
</feature>
<dbReference type="InterPro" id="IPR052155">
    <property type="entry name" value="Biofilm_reg_signaling"/>
</dbReference>
<dbReference type="CDD" id="cd00130">
    <property type="entry name" value="PAS"/>
    <property type="match status" value="1"/>
</dbReference>
<dbReference type="InterPro" id="IPR001789">
    <property type="entry name" value="Sig_transdc_resp-reg_receiver"/>
</dbReference>
<dbReference type="SUPFAM" id="SSF55073">
    <property type="entry name" value="Nucleotide cyclase"/>
    <property type="match status" value="1"/>
</dbReference>